<dbReference type="Proteomes" id="UP000553632">
    <property type="component" value="Unassembled WGS sequence"/>
</dbReference>
<name>A0A7J6QFA4_PEROL</name>
<feature type="region of interest" description="Disordered" evidence="1">
    <location>
        <begin position="354"/>
        <end position="396"/>
    </location>
</feature>
<dbReference type="PANTHER" id="PTHR21575">
    <property type="entry name" value="PROTEIN HID1"/>
    <property type="match status" value="1"/>
</dbReference>
<reference evidence="2 3" key="1">
    <citation type="submission" date="2020-04" db="EMBL/GenBank/DDBJ databases">
        <title>Perkinsus olseni comparative genomics.</title>
        <authorList>
            <person name="Bogema D.R."/>
        </authorList>
    </citation>
    <scope>NUCLEOTIDE SEQUENCE [LARGE SCALE GENOMIC DNA]</scope>
    <source>
        <strain evidence="2 3">ATCC PRA-207</strain>
    </source>
</reference>
<feature type="compositionally biased region" description="Acidic residues" evidence="1">
    <location>
        <begin position="169"/>
        <end position="187"/>
    </location>
</feature>
<evidence type="ECO:0000313" key="2">
    <source>
        <dbReference type="EMBL" id="KAF4707003.1"/>
    </source>
</evidence>
<accession>A0A7J6QFA4</accession>
<dbReference type="Pfam" id="PF09742">
    <property type="entry name" value="Dymeclin"/>
    <property type="match status" value="1"/>
</dbReference>
<comment type="caution">
    <text evidence="2">The sequence shown here is derived from an EMBL/GenBank/DDBJ whole genome shotgun (WGS) entry which is preliminary data.</text>
</comment>
<sequence length="772" mass="85300">MGNSESRAVLSDYLDELGQCDLAVDTEAAPLKEEFWNTIFDTPLSVEEVFEIITPEWVRNLRDERPYNMQFLLRKIVGKVEEVCSTGLAEHQQAEGGGSRELTLGQRTEALQCVRLLTRIAPFLLEDVDAEGTLTLLWHAGGLVVRDCGDSVVVEPAPPPTERSTNGKDEEEVNDDGGSEGSSVEDEADLATAPLMYRILRALQWLLFLKDFTVLTPQGASLPLPTHRVESGFVWKGGVGTAEKLPVAQNNEVLSARCEVLKCLLTLLSEPLFQPISSYSSDPSRVLLTFCSGDLPYTANLFCSLMSTVVAYDPKGYGLPYGSAFSSGSQEALVDLSSQVLCAVLDFNPSAETAGSEMVKSHRTGTGPEEASNNSEKEDSNTEEAAARRSSKRSHFTPDDDGIHLASVWYVIRRRTMEKYYQTGGKFLIMLFCYVSWHTAPLGFSSCALPPTGSDGDASKPRNVYGIMAKGVDKPTELDFMADGLVRIVATVDDAKQTYLPSSRKPVPFFQESLILLWHLITINPAFRKRLCSRHTEDILHPLLDLLVSSRNSQAKIGLLHMCSFILLVLSSDRDFAVALNAPFKGRRLQDVPVFTGTLADLMTLSIYRVVSDALFVAATAKSPTTGAESLIDMMLTSLCNISAYVRSFCLESCIKILDLLKRFSKPHWLFKGPLNHNAVFFIIESLNNVIQYQYEGNHQLVYSILRHKEVFDSLKQLKVADRHPGFRRGGRFFLVAEAEPFSVHGALHDSGILSGWRSWDIRTGAGLAGDR</sequence>
<proteinExistence type="predicted"/>
<dbReference type="PANTHER" id="PTHR21575:SF12">
    <property type="entry name" value="PROTEIN HID1"/>
    <property type="match status" value="1"/>
</dbReference>
<organism evidence="2 3">
    <name type="scientific">Perkinsus olseni</name>
    <name type="common">Perkinsus atlanticus</name>
    <dbReference type="NCBI Taxonomy" id="32597"/>
    <lineage>
        <taxon>Eukaryota</taxon>
        <taxon>Sar</taxon>
        <taxon>Alveolata</taxon>
        <taxon>Perkinsozoa</taxon>
        <taxon>Perkinsea</taxon>
        <taxon>Perkinsida</taxon>
        <taxon>Perkinsidae</taxon>
        <taxon>Perkinsus</taxon>
    </lineage>
</organism>
<keyword evidence="3" id="KW-1185">Reference proteome</keyword>
<dbReference type="InterPro" id="IPR026705">
    <property type="entry name" value="Hid-1/Ecm30"/>
</dbReference>
<protein>
    <submittedName>
        <fullName evidence="2">Cell wall bioproteinsis protein</fullName>
    </submittedName>
</protein>
<feature type="region of interest" description="Disordered" evidence="1">
    <location>
        <begin position="151"/>
        <end position="187"/>
    </location>
</feature>
<dbReference type="EMBL" id="JABANO010033356">
    <property type="protein sequence ID" value="KAF4707003.1"/>
    <property type="molecule type" value="Genomic_DNA"/>
</dbReference>
<gene>
    <name evidence="2" type="primary">HID1_5</name>
    <name evidence="2" type="ORF">FOZ63_013882</name>
</gene>
<dbReference type="GO" id="GO:0005797">
    <property type="term" value="C:Golgi medial cisterna"/>
    <property type="evidence" value="ECO:0007669"/>
    <property type="project" value="TreeGrafter"/>
</dbReference>
<evidence type="ECO:0000313" key="3">
    <source>
        <dbReference type="Proteomes" id="UP000553632"/>
    </source>
</evidence>
<evidence type="ECO:0000256" key="1">
    <source>
        <dbReference type="SAM" id="MobiDB-lite"/>
    </source>
</evidence>
<dbReference type="GO" id="GO:0000138">
    <property type="term" value="C:Golgi trans cisterna"/>
    <property type="evidence" value="ECO:0007669"/>
    <property type="project" value="TreeGrafter"/>
</dbReference>
<dbReference type="AlphaFoldDB" id="A0A7J6QFA4"/>
<dbReference type="GO" id="GO:0016020">
    <property type="term" value="C:membrane"/>
    <property type="evidence" value="ECO:0007669"/>
    <property type="project" value="TreeGrafter"/>
</dbReference>